<dbReference type="NCBIfam" id="TIGR00732">
    <property type="entry name" value="dprA"/>
    <property type="match status" value="1"/>
</dbReference>
<evidence type="ECO:0000259" key="3">
    <source>
        <dbReference type="Pfam" id="PF17782"/>
    </source>
</evidence>
<sequence>MDPKQYWVALNMVVGVGKTLFHRLVRTFGSPEQVFRSSLNDLMRVERVSEKVAREIRKFEVEKNVEREWHFVDKLQLEVLSLECSGYPPLLKAIFDPPPVLYYKGKNLDEYPVPLAVVGTRKPTNYGTIVTEALCNRLASMGICIVSGLARGVDTLAHKSALQAGGETIAVFGCGLSHIYPPENNKLRNKIVDQGTIVSEFPVTMRPDRNNFPARNRVISGLSHGTVVIEAGEKSGALITAEFALEQGREIFAVPGNINSPNSKGTNRLIKTGAVMVDGPDSIVQELSAEVQSFLEKKKSPAEESAKIPDLSSVERQVLAVLSQEEKHIDLIIENSRLSPAQVSATLVQLELSGLIRQFEGKLFVAL</sequence>
<reference evidence="4" key="1">
    <citation type="submission" date="2018-06" db="EMBL/GenBank/DDBJ databases">
        <authorList>
            <person name="Zhirakovskaya E."/>
        </authorList>
    </citation>
    <scope>NUCLEOTIDE SEQUENCE</scope>
</reference>
<comment type="similarity">
    <text evidence="1">Belongs to the DprA/Smf family.</text>
</comment>
<dbReference type="PANTHER" id="PTHR43022">
    <property type="entry name" value="PROTEIN SMF"/>
    <property type="match status" value="1"/>
</dbReference>
<dbReference type="PANTHER" id="PTHR43022:SF1">
    <property type="entry name" value="PROTEIN SMF"/>
    <property type="match status" value="1"/>
</dbReference>
<dbReference type="InterPro" id="IPR036388">
    <property type="entry name" value="WH-like_DNA-bd_sf"/>
</dbReference>
<protein>
    <submittedName>
        <fullName evidence="4">Rossmann fold nucleotide-binding protein Smf possibly involved in DNA uptake</fullName>
    </submittedName>
</protein>
<evidence type="ECO:0000259" key="2">
    <source>
        <dbReference type="Pfam" id="PF02481"/>
    </source>
</evidence>
<dbReference type="InterPro" id="IPR041614">
    <property type="entry name" value="DprA_WH"/>
</dbReference>
<feature type="domain" description="DprA winged helix" evidence="3">
    <location>
        <begin position="304"/>
        <end position="361"/>
    </location>
</feature>
<gene>
    <name evidence="4" type="ORF">MNBD_NITROSPINAE05-866</name>
</gene>
<dbReference type="Gene3D" id="3.40.50.450">
    <property type="match status" value="1"/>
</dbReference>
<dbReference type="InterPro" id="IPR057666">
    <property type="entry name" value="DrpA_SLOG"/>
</dbReference>
<dbReference type="EMBL" id="UOGG01000142">
    <property type="protein sequence ID" value="VAX31096.1"/>
    <property type="molecule type" value="Genomic_DNA"/>
</dbReference>
<accession>A0A3B1CKN9</accession>
<dbReference type="InterPro" id="IPR003488">
    <property type="entry name" value="DprA"/>
</dbReference>
<organism evidence="4">
    <name type="scientific">hydrothermal vent metagenome</name>
    <dbReference type="NCBI Taxonomy" id="652676"/>
    <lineage>
        <taxon>unclassified sequences</taxon>
        <taxon>metagenomes</taxon>
        <taxon>ecological metagenomes</taxon>
    </lineage>
</organism>
<dbReference type="AlphaFoldDB" id="A0A3B1CKN9"/>
<dbReference type="SUPFAM" id="SSF102405">
    <property type="entry name" value="MCP/YpsA-like"/>
    <property type="match status" value="1"/>
</dbReference>
<feature type="domain" description="Smf/DprA SLOG" evidence="2">
    <location>
        <begin position="83"/>
        <end position="287"/>
    </location>
</feature>
<dbReference type="Pfam" id="PF02481">
    <property type="entry name" value="DNA_processg_A"/>
    <property type="match status" value="1"/>
</dbReference>
<proteinExistence type="inferred from homology"/>
<dbReference type="InterPro" id="IPR010994">
    <property type="entry name" value="RuvA_2-like"/>
</dbReference>
<dbReference type="Gene3D" id="1.10.10.10">
    <property type="entry name" value="Winged helix-like DNA-binding domain superfamily/Winged helix DNA-binding domain"/>
    <property type="match status" value="1"/>
</dbReference>
<dbReference type="Pfam" id="PF17782">
    <property type="entry name" value="WHD_DprA"/>
    <property type="match status" value="1"/>
</dbReference>
<name>A0A3B1CKN9_9ZZZZ</name>
<evidence type="ECO:0000313" key="4">
    <source>
        <dbReference type="EMBL" id="VAX31096.1"/>
    </source>
</evidence>
<dbReference type="GO" id="GO:0009294">
    <property type="term" value="P:DNA-mediated transformation"/>
    <property type="evidence" value="ECO:0007669"/>
    <property type="project" value="InterPro"/>
</dbReference>
<evidence type="ECO:0000256" key="1">
    <source>
        <dbReference type="ARBA" id="ARBA00006525"/>
    </source>
</evidence>
<dbReference type="SUPFAM" id="SSF47781">
    <property type="entry name" value="RuvA domain 2-like"/>
    <property type="match status" value="1"/>
</dbReference>